<organism evidence="2">
    <name type="scientific">Amblyomma triste</name>
    <name type="common">Neotropical tick</name>
    <dbReference type="NCBI Taxonomy" id="251400"/>
    <lineage>
        <taxon>Eukaryota</taxon>
        <taxon>Metazoa</taxon>
        <taxon>Ecdysozoa</taxon>
        <taxon>Arthropoda</taxon>
        <taxon>Chelicerata</taxon>
        <taxon>Arachnida</taxon>
        <taxon>Acari</taxon>
        <taxon>Parasitiformes</taxon>
        <taxon>Ixodida</taxon>
        <taxon>Ixodoidea</taxon>
        <taxon>Ixodidae</taxon>
        <taxon>Amblyomminae</taxon>
        <taxon>Amblyomma</taxon>
    </lineage>
</organism>
<dbReference type="EMBL" id="GBBM01007362">
    <property type="protein sequence ID" value="JAC28056.1"/>
    <property type="molecule type" value="mRNA"/>
</dbReference>
<accession>A0A023G1I6</accession>
<reference evidence="2" key="1">
    <citation type="submission" date="2014-03" db="EMBL/GenBank/DDBJ databases">
        <title>The sialotranscriptome of Amblyomma triste, Amblyomma parvum and Amblyomma cajennense ticks, uncovered by 454-based RNA-seq.</title>
        <authorList>
            <person name="Garcia G.R."/>
            <person name="Gardinassi L.G."/>
            <person name="Ribeiro J.M."/>
            <person name="Anatriello E."/>
            <person name="Ferreira B.R."/>
            <person name="Moreira H.N."/>
            <person name="Mafra C."/>
            <person name="Olegario M.M."/>
            <person name="Szabo P.J."/>
            <person name="Miranda-Santos I.K."/>
            <person name="Maruyama S.R."/>
        </authorList>
    </citation>
    <scope>NUCLEOTIDE SEQUENCE</scope>
    <source>
        <strain evidence="2">Mato Grasso do Sul</strain>
        <tissue evidence="2">Salivary glands</tissue>
    </source>
</reference>
<sequence>MASWKTIQWPFLIFILSSPCVLCDEAERSSEKFLQHTEPIFLVGFTHDSIPYVSCIRSTAVKHAGALTIRTIKYKEDKDYSGVWEWQSVDVSFTTTKDKGTTSSLIIRDIYPMTAEYSAYLGTFPIVHESRECLIFGDGFLNKENKQRCMAWGLGPEYASLPEDCKRRYKETCIEGLKVDDELLSTCM</sequence>
<proteinExistence type="evidence at transcript level"/>
<name>A0A023G1I6_AMBTT</name>
<dbReference type="AlphaFoldDB" id="A0A023G1I6"/>
<feature type="chain" id="PRO_5001516008" evidence="1">
    <location>
        <begin position="24"/>
        <end position="188"/>
    </location>
</feature>
<protein>
    <submittedName>
        <fullName evidence="2">Putative secreted protein</fullName>
    </submittedName>
</protein>
<keyword evidence="1" id="KW-0732">Signal</keyword>
<feature type="signal peptide" evidence="1">
    <location>
        <begin position="1"/>
        <end position="23"/>
    </location>
</feature>
<evidence type="ECO:0000256" key="1">
    <source>
        <dbReference type="SAM" id="SignalP"/>
    </source>
</evidence>
<evidence type="ECO:0000313" key="2">
    <source>
        <dbReference type="EMBL" id="JAC28056.1"/>
    </source>
</evidence>
<dbReference type="Gene3D" id="2.40.128.20">
    <property type="match status" value="1"/>
</dbReference>
<dbReference type="InterPro" id="IPR012674">
    <property type="entry name" value="Calycin"/>
</dbReference>